<dbReference type="Gene3D" id="3.40.30.10">
    <property type="entry name" value="Glutaredoxin"/>
    <property type="match status" value="1"/>
</dbReference>
<gene>
    <name evidence="7" type="ORF">KUF71_005637</name>
</gene>
<dbReference type="GO" id="GO:0045454">
    <property type="term" value="P:cell redox homeostasis"/>
    <property type="evidence" value="ECO:0007669"/>
    <property type="project" value="TreeGrafter"/>
</dbReference>
<organism evidence="7 8">
    <name type="scientific">Frankliniella fusca</name>
    <dbReference type="NCBI Taxonomy" id="407009"/>
    <lineage>
        <taxon>Eukaryota</taxon>
        <taxon>Metazoa</taxon>
        <taxon>Ecdysozoa</taxon>
        <taxon>Arthropoda</taxon>
        <taxon>Hexapoda</taxon>
        <taxon>Insecta</taxon>
        <taxon>Pterygota</taxon>
        <taxon>Neoptera</taxon>
        <taxon>Paraneoptera</taxon>
        <taxon>Thysanoptera</taxon>
        <taxon>Terebrantia</taxon>
        <taxon>Thripoidea</taxon>
        <taxon>Thripidae</taxon>
        <taxon>Frankliniella</taxon>
    </lineage>
</organism>
<keyword evidence="8" id="KW-1185">Reference proteome</keyword>
<dbReference type="FunFam" id="3.40.30.10:FF:000001">
    <property type="entry name" value="Thioredoxin"/>
    <property type="match status" value="1"/>
</dbReference>
<dbReference type="Pfam" id="PF00085">
    <property type="entry name" value="Thioredoxin"/>
    <property type="match status" value="1"/>
</dbReference>
<keyword evidence="2" id="KW-0813">Transport</keyword>
<evidence type="ECO:0000256" key="2">
    <source>
        <dbReference type="ARBA" id="ARBA00022448"/>
    </source>
</evidence>
<dbReference type="PANTHER" id="PTHR43601">
    <property type="entry name" value="THIOREDOXIN, MITOCHONDRIAL"/>
    <property type="match status" value="1"/>
</dbReference>
<sequence length="146" mass="16571">MFVTKFVRHGLFANAIRETSDVCKLLPRRLASTAPQVEVFHVQDTKDFDERVKNSKVPVIVDFFATWCNPCRMLTPRIESVIAERKGEVILAKVDIDEHTDLALDYDIGSVPVLIAMKNGKVEDKLIGLQDTDKLRKFVDKVVKSK</sequence>
<dbReference type="AlphaFoldDB" id="A0AAE1H5J5"/>
<feature type="domain" description="Thioredoxin" evidence="6">
    <location>
        <begin position="28"/>
        <end position="144"/>
    </location>
</feature>
<evidence type="ECO:0000256" key="4">
    <source>
        <dbReference type="ARBA" id="ARBA00023157"/>
    </source>
</evidence>
<evidence type="ECO:0000313" key="7">
    <source>
        <dbReference type="EMBL" id="KAK3914949.1"/>
    </source>
</evidence>
<dbReference type="InterPro" id="IPR013766">
    <property type="entry name" value="Thioredoxin_domain"/>
</dbReference>
<dbReference type="InterPro" id="IPR005746">
    <property type="entry name" value="Thioredoxin"/>
</dbReference>
<dbReference type="NCBIfam" id="TIGR01068">
    <property type="entry name" value="thioredoxin"/>
    <property type="match status" value="1"/>
</dbReference>
<comment type="caution">
    <text evidence="7">The sequence shown here is derived from an EMBL/GenBank/DDBJ whole genome shotgun (WGS) entry which is preliminary data.</text>
</comment>
<reference evidence="7" key="2">
    <citation type="journal article" date="2023" name="BMC Genomics">
        <title>Pest status, molecular evolution, and epigenetic factors derived from the genome assembly of Frankliniella fusca, a thysanopteran phytovirus vector.</title>
        <authorList>
            <person name="Catto M.A."/>
            <person name="Labadie P.E."/>
            <person name="Jacobson A.L."/>
            <person name="Kennedy G.G."/>
            <person name="Srinivasan R."/>
            <person name="Hunt B.G."/>
        </authorList>
    </citation>
    <scope>NUCLEOTIDE SEQUENCE</scope>
    <source>
        <strain evidence="7">PL_HMW_Pooled</strain>
    </source>
</reference>
<keyword evidence="3" id="KW-0249">Electron transport</keyword>
<protein>
    <submittedName>
        <fullName evidence="7">Thioredoxin, mitochondrial</fullName>
    </submittedName>
</protein>
<reference evidence="7" key="1">
    <citation type="submission" date="2021-07" db="EMBL/GenBank/DDBJ databases">
        <authorList>
            <person name="Catto M.A."/>
            <person name="Jacobson A."/>
            <person name="Kennedy G."/>
            <person name="Labadie P."/>
            <person name="Hunt B.G."/>
            <person name="Srinivasan R."/>
        </authorList>
    </citation>
    <scope>NUCLEOTIDE SEQUENCE</scope>
    <source>
        <strain evidence="7">PL_HMW_Pooled</strain>
        <tissue evidence="7">Head</tissue>
    </source>
</reference>
<dbReference type="InterPro" id="IPR036249">
    <property type="entry name" value="Thioredoxin-like_sf"/>
</dbReference>
<evidence type="ECO:0000313" key="8">
    <source>
        <dbReference type="Proteomes" id="UP001219518"/>
    </source>
</evidence>
<evidence type="ECO:0000256" key="3">
    <source>
        <dbReference type="ARBA" id="ARBA00022982"/>
    </source>
</evidence>
<dbReference type="CDD" id="cd02947">
    <property type="entry name" value="TRX_family"/>
    <property type="match status" value="1"/>
</dbReference>
<comment type="similarity">
    <text evidence="1">Belongs to the thioredoxin family.</text>
</comment>
<dbReference type="SUPFAM" id="SSF52833">
    <property type="entry name" value="Thioredoxin-like"/>
    <property type="match status" value="1"/>
</dbReference>
<proteinExistence type="inferred from homology"/>
<dbReference type="PANTHER" id="PTHR43601:SF3">
    <property type="entry name" value="THIOREDOXIN, MITOCHONDRIAL"/>
    <property type="match status" value="1"/>
</dbReference>
<evidence type="ECO:0000256" key="5">
    <source>
        <dbReference type="ARBA" id="ARBA00023284"/>
    </source>
</evidence>
<dbReference type="EMBL" id="JAHWGI010000394">
    <property type="protein sequence ID" value="KAK3914949.1"/>
    <property type="molecule type" value="Genomic_DNA"/>
</dbReference>
<keyword evidence="4" id="KW-1015">Disulfide bond</keyword>
<accession>A0AAE1H5J5</accession>
<dbReference type="GO" id="GO:0015035">
    <property type="term" value="F:protein-disulfide reductase activity"/>
    <property type="evidence" value="ECO:0007669"/>
    <property type="project" value="InterPro"/>
</dbReference>
<dbReference type="PROSITE" id="PS51352">
    <property type="entry name" value="THIOREDOXIN_2"/>
    <property type="match status" value="1"/>
</dbReference>
<dbReference type="Proteomes" id="UP001219518">
    <property type="component" value="Unassembled WGS sequence"/>
</dbReference>
<keyword evidence="5" id="KW-0676">Redox-active center</keyword>
<name>A0AAE1H5J5_9NEOP</name>
<dbReference type="GO" id="GO:0005739">
    <property type="term" value="C:mitochondrion"/>
    <property type="evidence" value="ECO:0007669"/>
    <property type="project" value="TreeGrafter"/>
</dbReference>
<evidence type="ECO:0000256" key="1">
    <source>
        <dbReference type="ARBA" id="ARBA00008987"/>
    </source>
</evidence>
<evidence type="ECO:0000259" key="6">
    <source>
        <dbReference type="PROSITE" id="PS51352"/>
    </source>
</evidence>